<reference evidence="1" key="1">
    <citation type="journal article" date="2021" name="PeerJ">
        <title>Extensive microbial diversity within the chicken gut microbiome revealed by metagenomics and culture.</title>
        <authorList>
            <person name="Gilroy R."/>
            <person name="Ravi A."/>
            <person name="Getino M."/>
            <person name="Pursley I."/>
            <person name="Horton D.L."/>
            <person name="Alikhan N.F."/>
            <person name="Baker D."/>
            <person name="Gharbi K."/>
            <person name="Hall N."/>
            <person name="Watson M."/>
            <person name="Adriaenssens E.M."/>
            <person name="Foster-Nyarko E."/>
            <person name="Jarju S."/>
            <person name="Secka A."/>
            <person name="Antonio M."/>
            <person name="Oren A."/>
            <person name="Chaudhuri R.R."/>
            <person name="La Ragione R."/>
            <person name="Hildebrand F."/>
            <person name="Pallen M.J."/>
        </authorList>
    </citation>
    <scope>NUCLEOTIDE SEQUENCE</scope>
    <source>
        <strain evidence="1">ChiGjej6B6-1540</strain>
    </source>
</reference>
<evidence type="ECO:0000313" key="2">
    <source>
        <dbReference type="Proteomes" id="UP000824192"/>
    </source>
</evidence>
<accession>A0A9D1RU71</accession>
<dbReference type="Proteomes" id="UP000824192">
    <property type="component" value="Unassembled WGS sequence"/>
</dbReference>
<name>A0A9D1RU71_9FIRM</name>
<reference evidence="1" key="2">
    <citation type="submission" date="2021-04" db="EMBL/GenBank/DDBJ databases">
        <authorList>
            <person name="Gilroy R."/>
        </authorList>
    </citation>
    <scope>NUCLEOTIDE SEQUENCE</scope>
    <source>
        <strain evidence="1">ChiGjej6B6-1540</strain>
    </source>
</reference>
<protein>
    <submittedName>
        <fullName evidence="1">Uncharacterized protein</fullName>
    </submittedName>
</protein>
<comment type="caution">
    <text evidence="1">The sequence shown here is derived from an EMBL/GenBank/DDBJ whole genome shotgun (WGS) entry which is preliminary data.</text>
</comment>
<proteinExistence type="predicted"/>
<organism evidence="1 2">
    <name type="scientific">Candidatus Flavonifractor merdipullorum</name>
    <dbReference type="NCBI Taxonomy" id="2838590"/>
    <lineage>
        <taxon>Bacteria</taxon>
        <taxon>Bacillati</taxon>
        <taxon>Bacillota</taxon>
        <taxon>Clostridia</taxon>
        <taxon>Eubacteriales</taxon>
        <taxon>Oscillospiraceae</taxon>
        <taxon>Flavonifractor</taxon>
    </lineage>
</organism>
<gene>
    <name evidence="1" type="ORF">H9868_03750</name>
</gene>
<dbReference type="EMBL" id="DXGA01000081">
    <property type="protein sequence ID" value="HIW93635.1"/>
    <property type="molecule type" value="Genomic_DNA"/>
</dbReference>
<sequence length="458" mass="49892">MEQSKKSLSAIRPPKLSGRRRAVELVKDLLIVLLACSAVYLAARSQLHTGLVPWFERILGTQDTQQSSPMELSQMTDLVQPARAAVCLGVGKNGEISRYGAQYNDALTQRLSSAMSGLVGEGLASAQTPAPISRAQWEEALCAPGIYLDYQGAVPLSSLCQWLNEGADNTVLTASARHIVLADLGDDTAVLCYKDAVQGMYYACKTTVSCQGYFSSSLEPYTDNGARFAFELDQEDYADVGGDMMILGTSTQPAVYQVSTPLDLNEDRSRDDLQQALLFRTQDYQVPGMWVAREEDTLRMSADGRVTYEAGSGSRYSVERDGDGSMDVTDLLEVTHRLATDALNVWCGVASTARLTLSSVTQLEDGSWQVRYHYSLNGIALLFSDGGDAAVFEANDGRITGFTLRLRCYEDTGEHTPILREQQAAAALDALSQGEELELMLSYEDTGGDKVQAAWIAR</sequence>
<dbReference type="AlphaFoldDB" id="A0A9D1RU71"/>
<evidence type="ECO:0000313" key="1">
    <source>
        <dbReference type="EMBL" id="HIW93635.1"/>
    </source>
</evidence>